<dbReference type="InterPro" id="IPR007055">
    <property type="entry name" value="BON_dom"/>
</dbReference>
<evidence type="ECO:0000259" key="1">
    <source>
        <dbReference type="Pfam" id="PF04972"/>
    </source>
</evidence>
<dbReference type="STRING" id="28087.Lsai_1713"/>
<protein>
    <submittedName>
        <fullName evidence="2">Hemolysin, lipoprotein</fullName>
    </submittedName>
</protein>
<reference evidence="2 3" key="1">
    <citation type="submission" date="2015-11" db="EMBL/GenBank/DDBJ databases">
        <title>Genomic analysis of 38 Legionella species identifies large and diverse effector repertoires.</title>
        <authorList>
            <person name="Burstein D."/>
            <person name="Amaro F."/>
            <person name="Zusman T."/>
            <person name="Lifshitz Z."/>
            <person name="Cohen O."/>
            <person name="Gilbert J.A."/>
            <person name="Pupko T."/>
            <person name="Shuman H.A."/>
            <person name="Segal G."/>
        </authorList>
    </citation>
    <scope>NUCLEOTIDE SEQUENCE [LARGE SCALE GENOMIC DNA]</scope>
    <source>
        <strain evidence="2 3">Mt.St.Helens-4</strain>
    </source>
</reference>
<dbReference type="Pfam" id="PF04972">
    <property type="entry name" value="BON"/>
    <property type="match status" value="1"/>
</dbReference>
<sequence>MLKQGRLILFIMGIFLLLPGCISGLWTGATLVYDRHDVYKKLDDYSLFLKVNNAIMVDNLFKNNQCVIDIAVFKGDILLVGHVPTPELNNELRRRLTTVKGYRRMFNQVGVSSTPSNSMEDSWITTKIRSQIFADGSIDPNAFKVITSDRIVYLMGDAHEDQALKVINISRRTADVVRVVKLLKYFTYQNQLGKPNNIRVG</sequence>
<keyword evidence="2" id="KW-0449">Lipoprotein</keyword>
<comment type="caution">
    <text evidence="2">The sequence shown here is derived from an EMBL/GenBank/DDBJ whole genome shotgun (WGS) entry which is preliminary data.</text>
</comment>
<evidence type="ECO:0000313" key="3">
    <source>
        <dbReference type="Proteomes" id="UP000054621"/>
    </source>
</evidence>
<evidence type="ECO:0000313" key="2">
    <source>
        <dbReference type="EMBL" id="KTD57109.1"/>
    </source>
</evidence>
<accession>A0A0W0YJN2</accession>
<dbReference type="OrthoDB" id="9783990at2"/>
<dbReference type="PANTHER" id="PTHR34606:SF4">
    <property type="entry name" value="OUTER MEMBRANE LIPOPROTEIN DOLP"/>
    <property type="match status" value="1"/>
</dbReference>
<dbReference type="InterPro" id="IPR051686">
    <property type="entry name" value="Lipoprotein_DolP"/>
</dbReference>
<dbReference type="PANTHER" id="PTHR34606">
    <property type="entry name" value="BON DOMAIN-CONTAINING PROTEIN"/>
    <property type="match status" value="1"/>
</dbReference>
<feature type="domain" description="BON" evidence="1">
    <location>
        <begin position="121"/>
        <end position="184"/>
    </location>
</feature>
<dbReference type="PATRIC" id="fig|28087.4.peg.1836"/>
<dbReference type="RefSeq" id="WP_027270385.1">
    <property type="nucleotide sequence ID" value="NZ_CAAAJE010000007.1"/>
</dbReference>
<gene>
    <name evidence="2" type="ORF">Lsai_1713</name>
</gene>
<dbReference type="Proteomes" id="UP000054621">
    <property type="component" value="Unassembled WGS sequence"/>
</dbReference>
<dbReference type="eggNOG" id="COG2823">
    <property type="taxonomic scope" value="Bacteria"/>
</dbReference>
<proteinExistence type="predicted"/>
<dbReference type="AlphaFoldDB" id="A0A0W0YJN2"/>
<organism evidence="2 3">
    <name type="scientific">Legionella sainthelensi</name>
    <dbReference type="NCBI Taxonomy" id="28087"/>
    <lineage>
        <taxon>Bacteria</taxon>
        <taxon>Pseudomonadati</taxon>
        <taxon>Pseudomonadota</taxon>
        <taxon>Gammaproteobacteria</taxon>
        <taxon>Legionellales</taxon>
        <taxon>Legionellaceae</taxon>
        <taxon>Legionella</taxon>
    </lineage>
</organism>
<name>A0A0W0YJN2_9GAMM</name>
<dbReference type="EMBL" id="LNYV01000028">
    <property type="protein sequence ID" value="KTD57109.1"/>
    <property type="molecule type" value="Genomic_DNA"/>
</dbReference>